<dbReference type="Proteomes" id="UP000789920">
    <property type="component" value="Unassembled WGS sequence"/>
</dbReference>
<organism evidence="1 2">
    <name type="scientific">Racocetra persica</name>
    <dbReference type="NCBI Taxonomy" id="160502"/>
    <lineage>
        <taxon>Eukaryota</taxon>
        <taxon>Fungi</taxon>
        <taxon>Fungi incertae sedis</taxon>
        <taxon>Mucoromycota</taxon>
        <taxon>Glomeromycotina</taxon>
        <taxon>Glomeromycetes</taxon>
        <taxon>Diversisporales</taxon>
        <taxon>Gigasporaceae</taxon>
        <taxon>Racocetra</taxon>
    </lineage>
</organism>
<reference evidence="1" key="1">
    <citation type="submission" date="2021-06" db="EMBL/GenBank/DDBJ databases">
        <authorList>
            <person name="Kallberg Y."/>
            <person name="Tangrot J."/>
            <person name="Rosling A."/>
        </authorList>
    </citation>
    <scope>NUCLEOTIDE SEQUENCE</scope>
    <source>
        <strain evidence="1">MA461A</strain>
    </source>
</reference>
<evidence type="ECO:0000313" key="2">
    <source>
        <dbReference type="Proteomes" id="UP000789920"/>
    </source>
</evidence>
<keyword evidence="2" id="KW-1185">Reference proteome</keyword>
<gene>
    <name evidence="1" type="ORF">RPERSI_LOCUS34445</name>
</gene>
<name>A0ACA9SSX5_9GLOM</name>
<accession>A0ACA9SSX5</accession>
<feature type="non-terminal residue" evidence="1">
    <location>
        <position position="1"/>
    </location>
</feature>
<dbReference type="EMBL" id="CAJVQC010154029">
    <property type="protein sequence ID" value="CAG8847038.1"/>
    <property type="molecule type" value="Genomic_DNA"/>
</dbReference>
<sequence>LVHLDAAQDCEEMVEVVGYIESGIRCMEWSPDEELVIFVT</sequence>
<protein>
    <submittedName>
        <fullName evidence="1">32408_t:CDS:1</fullName>
    </submittedName>
</protein>
<feature type="non-terminal residue" evidence="1">
    <location>
        <position position="40"/>
    </location>
</feature>
<comment type="caution">
    <text evidence="1">The sequence shown here is derived from an EMBL/GenBank/DDBJ whole genome shotgun (WGS) entry which is preliminary data.</text>
</comment>
<evidence type="ECO:0000313" key="1">
    <source>
        <dbReference type="EMBL" id="CAG8847038.1"/>
    </source>
</evidence>
<proteinExistence type="predicted"/>